<dbReference type="AlphaFoldDB" id="A0A0L0TD65"/>
<name>A0A0L0TD65_ALLM3</name>
<reference evidence="2 3" key="1">
    <citation type="submission" date="2009-11" db="EMBL/GenBank/DDBJ databases">
        <title>Annotation of Allomyces macrogynus ATCC 38327.</title>
        <authorList>
            <consortium name="The Broad Institute Genome Sequencing Platform"/>
            <person name="Russ C."/>
            <person name="Cuomo C."/>
            <person name="Burger G."/>
            <person name="Gray M.W."/>
            <person name="Holland P.W.H."/>
            <person name="King N."/>
            <person name="Lang F.B.F."/>
            <person name="Roger A.J."/>
            <person name="Ruiz-Trillo I."/>
            <person name="Young S.K."/>
            <person name="Zeng Q."/>
            <person name="Gargeya S."/>
            <person name="Fitzgerald M."/>
            <person name="Haas B."/>
            <person name="Abouelleil A."/>
            <person name="Alvarado L."/>
            <person name="Arachchi H.M."/>
            <person name="Berlin A."/>
            <person name="Chapman S.B."/>
            <person name="Gearin G."/>
            <person name="Goldberg J."/>
            <person name="Griggs A."/>
            <person name="Gujja S."/>
            <person name="Hansen M."/>
            <person name="Heiman D."/>
            <person name="Howarth C."/>
            <person name="Larimer J."/>
            <person name="Lui A."/>
            <person name="MacDonald P.J.P."/>
            <person name="McCowen C."/>
            <person name="Montmayeur A."/>
            <person name="Murphy C."/>
            <person name="Neiman D."/>
            <person name="Pearson M."/>
            <person name="Priest M."/>
            <person name="Roberts A."/>
            <person name="Saif S."/>
            <person name="Shea T."/>
            <person name="Sisk P."/>
            <person name="Stolte C."/>
            <person name="Sykes S."/>
            <person name="Wortman J."/>
            <person name="Nusbaum C."/>
            <person name="Birren B."/>
        </authorList>
    </citation>
    <scope>NUCLEOTIDE SEQUENCE [LARGE SCALE GENOMIC DNA]</scope>
    <source>
        <strain evidence="2 3">ATCC 38327</strain>
    </source>
</reference>
<keyword evidence="1" id="KW-0812">Transmembrane</keyword>
<gene>
    <name evidence="2" type="ORF">AMAG_16958</name>
</gene>
<feature type="transmembrane region" description="Helical" evidence="1">
    <location>
        <begin position="163"/>
        <end position="185"/>
    </location>
</feature>
<sequence>MKLAPFSTTLSSTSRTRPSTTRFWAVAIIGVLTTFVSLLAQAPAPVNAAVAQAPACTSNDMCNPSNNEFCDLSRGTGVCALTMCSVKTGSLECSRYNETTYCDASSKCVPRLPEGAICPANLQTGQLRIDRNYNQPCQDGFMCDPFKNKCVSALSFIDSHKGLVIGLGIGGGLLLVAIFWGCCCCRKNKNRYSRSGVFGIGARGGDANVAKPANGGAYPPAYPQPAP</sequence>
<evidence type="ECO:0000313" key="3">
    <source>
        <dbReference type="Proteomes" id="UP000054350"/>
    </source>
</evidence>
<keyword evidence="3" id="KW-1185">Reference proteome</keyword>
<reference evidence="3" key="2">
    <citation type="submission" date="2009-11" db="EMBL/GenBank/DDBJ databases">
        <title>The Genome Sequence of Allomyces macrogynus strain ATCC 38327.</title>
        <authorList>
            <consortium name="The Broad Institute Genome Sequencing Platform"/>
            <person name="Russ C."/>
            <person name="Cuomo C."/>
            <person name="Shea T."/>
            <person name="Young S.K."/>
            <person name="Zeng Q."/>
            <person name="Koehrsen M."/>
            <person name="Haas B."/>
            <person name="Borodovsky M."/>
            <person name="Guigo R."/>
            <person name="Alvarado L."/>
            <person name="Berlin A."/>
            <person name="Borenstein D."/>
            <person name="Chen Z."/>
            <person name="Engels R."/>
            <person name="Freedman E."/>
            <person name="Gellesch M."/>
            <person name="Goldberg J."/>
            <person name="Griggs A."/>
            <person name="Gujja S."/>
            <person name="Heiman D."/>
            <person name="Hepburn T."/>
            <person name="Howarth C."/>
            <person name="Jen D."/>
            <person name="Larson L."/>
            <person name="Lewis B."/>
            <person name="Mehta T."/>
            <person name="Park D."/>
            <person name="Pearson M."/>
            <person name="Roberts A."/>
            <person name="Saif S."/>
            <person name="Shenoy N."/>
            <person name="Sisk P."/>
            <person name="Stolte C."/>
            <person name="Sykes S."/>
            <person name="Walk T."/>
            <person name="White J."/>
            <person name="Yandava C."/>
            <person name="Burger G."/>
            <person name="Gray M.W."/>
            <person name="Holland P.W.H."/>
            <person name="King N."/>
            <person name="Lang F.B.F."/>
            <person name="Roger A.J."/>
            <person name="Ruiz-Trillo I."/>
            <person name="Lander E."/>
            <person name="Nusbaum C."/>
        </authorList>
    </citation>
    <scope>NUCLEOTIDE SEQUENCE [LARGE SCALE GENOMIC DNA]</scope>
    <source>
        <strain evidence="3">ATCC 38327</strain>
    </source>
</reference>
<dbReference type="Proteomes" id="UP000054350">
    <property type="component" value="Unassembled WGS sequence"/>
</dbReference>
<keyword evidence="1" id="KW-1133">Transmembrane helix</keyword>
<evidence type="ECO:0000256" key="1">
    <source>
        <dbReference type="SAM" id="Phobius"/>
    </source>
</evidence>
<keyword evidence="1" id="KW-0472">Membrane</keyword>
<organism evidence="2 3">
    <name type="scientific">Allomyces macrogynus (strain ATCC 38327)</name>
    <name type="common">Allomyces javanicus var. macrogynus</name>
    <dbReference type="NCBI Taxonomy" id="578462"/>
    <lineage>
        <taxon>Eukaryota</taxon>
        <taxon>Fungi</taxon>
        <taxon>Fungi incertae sedis</taxon>
        <taxon>Blastocladiomycota</taxon>
        <taxon>Blastocladiomycetes</taxon>
        <taxon>Blastocladiales</taxon>
        <taxon>Blastocladiaceae</taxon>
        <taxon>Allomyces</taxon>
    </lineage>
</organism>
<dbReference type="EMBL" id="GG745384">
    <property type="protein sequence ID" value="KNE72853.1"/>
    <property type="molecule type" value="Genomic_DNA"/>
</dbReference>
<dbReference type="OrthoDB" id="5570374at2759"/>
<evidence type="ECO:0000313" key="2">
    <source>
        <dbReference type="EMBL" id="KNE72853.1"/>
    </source>
</evidence>
<accession>A0A0L0TD65</accession>
<dbReference type="VEuPathDB" id="FungiDB:AMAG_16958"/>
<proteinExistence type="predicted"/>
<protein>
    <submittedName>
        <fullName evidence="2">Uncharacterized protein</fullName>
    </submittedName>
</protein>